<keyword evidence="1" id="KW-0472">Membrane</keyword>
<feature type="transmembrane region" description="Helical" evidence="1">
    <location>
        <begin position="143"/>
        <end position="165"/>
    </location>
</feature>
<gene>
    <name evidence="2" type="ORF">MESINF_1465</name>
</gene>
<dbReference type="Proteomes" id="UP000250796">
    <property type="component" value="Chromosome MESINF"/>
</dbReference>
<dbReference type="AlphaFoldDB" id="A0A7Z7LFB9"/>
<dbReference type="RefSeq" id="WP_169699128.1">
    <property type="nucleotide sequence ID" value="NZ_LS974202.1"/>
</dbReference>
<dbReference type="EMBL" id="LS974202">
    <property type="protein sequence ID" value="SSC12909.1"/>
    <property type="molecule type" value="Genomic_DNA"/>
</dbReference>
<dbReference type="KEGG" id="minf:MESINF_1465"/>
<evidence type="ECO:0000313" key="3">
    <source>
        <dbReference type="Proteomes" id="UP000250796"/>
    </source>
</evidence>
<evidence type="ECO:0000313" key="2">
    <source>
        <dbReference type="EMBL" id="SSC12909.1"/>
    </source>
</evidence>
<keyword evidence="3" id="KW-1185">Reference proteome</keyword>
<keyword evidence="1" id="KW-1133">Transmembrane helix</keyword>
<protein>
    <recommendedName>
        <fullName evidence="4">DUF1700 domain-containing protein</fullName>
    </recommendedName>
</protein>
<organism evidence="2 3">
    <name type="scientific">Mesotoga infera</name>
    <dbReference type="NCBI Taxonomy" id="1236046"/>
    <lineage>
        <taxon>Bacteria</taxon>
        <taxon>Thermotogati</taxon>
        <taxon>Thermotogota</taxon>
        <taxon>Thermotogae</taxon>
        <taxon>Kosmotogales</taxon>
        <taxon>Kosmotogaceae</taxon>
        <taxon>Mesotoga</taxon>
    </lineage>
</organism>
<evidence type="ECO:0000256" key="1">
    <source>
        <dbReference type="SAM" id="Phobius"/>
    </source>
</evidence>
<feature type="transmembrane region" description="Helical" evidence="1">
    <location>
        <begin position="111"/>
        <end position="131"/>
    </location>
</feature>
<evidence type="ECO:0008006" key="4">
    <source>
        <dbReference type="Google" id="ProtNLM"/>
    </source>
</evidence>
<keyword evidence="1" id="KW-0812">Transmembrane</keyword>
<reference evidence="2 3" key="1">
    <citation type="submission" date="2017-01" db="EMBL/GenBank/DDBJ databases">
        <authorList>
            <person name="Erauso G."/>
        </authorList>
    </citation>
    <scope>NUCLEOTIDE SEQUENCE [LARGE SCALE GENOMIC DNA]</scope>
    <source>
        <strain evidence="2">MESINF1</strain>
    </source>
</reference>
<accession>A0A7Z7LFB9</accession>
<proteinExistence type="predicted"/>
<name>A0A7Z7LFB9_9BACT</name>
<sequence>MKEFEYIRLLEKGLGSLSAVERQELLQDYRDHFREGKKAGKSEEEISRALGDPEKIARAITAEYRVSSIEEKSGKGRGIGAAIVSIIGLSFFNLVVSLPFFIVLYALVLSLYVVAAAFVASPFILFFFPYLVNLPFDVTQLQLLLFSFGLFFIGLAIFFMSGKIWNGVLGLTVRFLKWNINVFKGS</sequence>
<feature type="transmembrane region" description="Helical" evidence="1">
    <location>
        <begin position="79"/>
        <end position="105"/>
    </location>
</feature>
<dbReference type="Pfam" id="PF22564">
    <property type="entry name" value="HAAS"/>
    <property type="match status" value="1"/>
</dbReference>